<dbReference type="SUPFAM" id="SSF143081">
    <property type="entry name" value="BB1717-like"/>
    <property type="match status" value="1"/>
</dbReference>
<keyword evidence="4" id="KW-0378">Hydrolase</keyword>
<evidence type="ECO:0000256" key="4">
    <source>
        <dbReference type="ARBA" id="ARBA00022801"/>
    </source>
</evidence>
<keyword evidence="6" id="KW-0238">DNA-binding</keyword>
<dbReference type="OrthoDB" id="2111841at2759"/>
<gene>
    <name evidence="9" type="ORF">HYDPIDRAFT_98756</name>
</gene>
<dbReference type="InterPro" id="IPR036590">
    <property type="entry name" value="SRAP-like"/>
</dbReference>
<evidence type="ECO:0000256" key="5">
    <source>
        <dbReference type="ARBA" id="ARBA00023124"/>
    </source>
</evidence>
<dbReference type="AlphaFoldDB" id="A0A0C9VRH5"/>
<dbReference type="PANTHER" id="PTHR13604:SF0">
    <property type="entry name" value="ABASIC SITE PROCESSING PROTEIN HMCES"/>
    <property type="match status" value="1"/>
</dbReference>
<dbReference type="GO" id="GO:0106300">
    <property type="term" value="P:protein-DNA covalent cross-linking repair"/>
    <property type="evidence" value="ECO:0007669"/>
    <property type="project" value="InterPro"/>
</dbReference>
<evidence type="ECO:0000256" key="1">
    <source>
        <dbReference type="ARBA" id="ARBA00008136"/>
    </source>
</evidence>
<dbReference type="PANTHER" id="PTHR13604">
    <property type="entry name" value="DC12-RELATED"/>
    <property type="match status" value="1"/>
</dbReference>
<feature type="compositionally biased region" description="Basic and acidic residues" evidence="8">
    <location>
        <begin position="281"/>
        <end position="298"/>
    </location>
</feature>
<keyword evidence="10" id="KW-1185">Reference proteome</keyword>
<proteinExistence type="inferred from homology"/>
<reference evidence="9 10" key="1">
    <citation type="submission" date="2014-04" db="EMBL/GenBank/DDBJ databases">
        <title>Evolutionary Origins and Diversification of the Mycorrhizal Mutualists.</title>
        <authorList>
            <consortium name="DOE Joint Genome Institute"/>
            <consortium name="Mycorrhizal Genomics Consortium"/>
            <person name="Kohler A."/>
            <person name="Kuo A."/>
            <person name="Nagy L.G."/>
            <person name="Floudas D."/>
            <person name="Copeland A."/>
            <person name="Barry K.W."/>
            <person name="Cichocki N."/>
            <person name="Veneault-Fourrey C."/>
            <person name="LaButti K."/>
            <person name="Lindquist E.A."/>
            <person name="Lipzen A."/>
            <person name="Lundell T."/>
            <person name="Morin E."/>
            <person name="Murat C."/>
            <person name="Riley R."/>
            <person name="Ohm R."/>
            <person name="Sun H."/>
            <person name="Tunlid A."/>
            <person name="Henrissat B."/>
            <person name="Grigoriev I.V."/>
            <person name="Hibbett D.S."/>
            <person name="Martin F."/>
        </authorList>
    </citation>
    <scope>NUCLEOTIDE SEQUENCE [LARGE SCALE GENOMIC DNA]</scope>
    <source>
        <strain evidence="9 10">MD-312</strain>
    </source>
</reference>
<evidence type="ECO:0000256" key="3">
    <source>
        <dbReference type="ARBA" id="ARBA00022763"/>
    </source>
</evidence>
<evidence type="ECO:0000256" key="8">
    <source>
        <dbReference type="SAM" id="MobiDB-lite"/>
    </source>
</evidence>
<name>A0A0C9VRH5_9AGAM</name>
<dbReference type="InterPro" id="IPR003738">
    <property type="entry name" value="SRAP"/>
</dbReference>
<dbReference type="GO" id="GO:0008233">
    <property type="term" value="F:peptidase activity"/>
    <property type="evidence" value="ECO:0007669"/>
    <property type="project" value="UniProtKB-KW"/>
</dbReference>
<keyword evidence="7" id="KW-0456">Lyase</keyword>
<feature type="compositionally biased region" description="Low complexity" evidence="8">
    <location>
        <begin position="57"/>
        <end position="66"/>
    </location>
</feature>
<evidence type="ECO:0008006" key="11">
    <source>
        <dbReference type="Google" id="ProtNLM"/>
    </source>
</evidence>
<keyword evidence="3" id="KW-0227">DNA damage</keyword>
<evidence type="ECO:0000256" key="6">
    <source>
        <dbReference type="ARBA" id="ARBA00023125"/>
    </source>
</evidence>
<dbReference type="Gene3D" id="3.90.1680.10">
    <property type="entry name" value="SOS response associated peptidase-like"/>
    <property type="match status" value="1"/>
</dbReference>
<dbReference type="Pfam" id="PF02586">
    <property type="entry name" value="SRAP"/>
    <property type="match status" value="1"/>
</dbReference>
<dbReference type="GO" id="GO:0016829">
    <property type="term" value="F:lyase activity"/>
    <property type="evidence" value="ECO:0007669"/>
    <property type="project" value="UniProtKB-KW"/>
</dbReference>
<feature type="region of interest" description="Disordered" evidence="8">
    <location>
        <begin position="45"/>
        <end position="66"/>
    </location>
</feature>
<dbReference type="Proteomes" id="UP000053820">
    <property type="component" value="Unassembled WGS sequence"/>
</dbReference>
<organism evidence="9 10">
    <name type="scientific">Hydnomerulius pinastri MD-312</name>
    <dbReference type="NCBI Taxonomy" id="994086"/>
    <lineage>
        <taxon>Eukaryota</taxon>
        <taxon>Fungi</taxon>
        <taxon>Dikarya</taxon>
        <taxon>Basidiomycota</taxon>
        <taxon>Agaricomycotina</taxon>
        <taxon>Agaricomycetes</taxon>
        <taxon>Agaricomycetidae</taxon>
        <taxon>Boletales</taxon>
        <taxon>Boletales incertae sedis</taxon>
        <taxon>Leucogyrophana</taxon>
    </lineage>
</organism>
<dbReference type="GO" id="GO:0003697">
    <property type="term" value="F:single-stranded DNA binding"/>
    <property type="evidence" value="ECO:0007669"/>
    <property type="project" value="InterPro"/>
</dbReference>
<dbReference type="HOGENOM" id="CLU_035990_0_2_1"/>
<evidence type="ECO:0000313" key="10">
    <source>
        <dbReference type="Proteomes" id="UP000053820"/>
    </source>
</evidence>
<evidence type="ECO:0000313" key="9">
    <source>
        <dbReference type="EMBL" id="KIJ60430.1"/>
    </source>
</evidence>
<sequence length="298" mass="33515">MCGRYALGLHRAQIRALPGYPQLDVGEWVDEDNFAPRYNIAPNSQAPVIRRRDAGPSDSESGSNASSDLVMQTMRWGIQYGKEGSKGTHAINARSENLVEGVGMWNKFRGKNRCIVVCQGYYEWQTKGKDKLPHFTKHPDGQVMLMAGLYESAVKEGESRPTYTFAIVTTNASKALNWLHDRQPVILSSMDDINRWLDTSSQTWSFDLARLLRPWEDTKAPLQCYQVPKEIGKVGAESAKFIEPVANRKDGIQAMFAKQRSKQTETSVKRKRSPSPSSSAPKKEPEVEEHDGKKLKVE</sequence>
<feature type="region of interest" description="Disordered" evidence="8">
    <location>
        <begin position="252"/>
        <end position="298"/>
    </location>
</feature>
<keyword evidence="2" id="KW-0645">Protease</keyword>
<protein>
    <recommendedName>
        <fullName evidence="11">DUF159-domain-containing protein</fullName>
    </recommendedName>
</protein>
<keyword evidence="5" id="KW-0190">Covalent protein-DNA linkage</keyword>
<dbReference type="GO" id="GO:0006508">
    <property type="term" value="P:proteolysis"/>
    <property type="evidence" value="ECO:0007669"/>
    <property type="project" value="UniProtKB-KW"/>
</dbReference>
<comment type="similarity">
    <text evidence="1">Belongs to the SOS response-associated peptidase family.</text>
</comment>
<accession>A0A0C9VRH5</accession>
<dbReference type="EMBL" id="KN839872">
    <property type="protein sequence ID" value="KIJ60430.1"/>
    <property type="molecule type" value="Genomic_DNA"/>
</dbReference>
<evidence type="ECO:0000256" key="7">
    <source>
        <dbReference type="ARBA" id="ARBA00023239"/>
    </source>
</evidence>
<evidence type="ECO:0000256" key="2">
    <source>
        <dbReference type="ARBA" id="ARBA00022670"/>
    </source>
</evidence>